<dbReference type="SMART" id="SM00261">
    <property type="entry name" value="FU"/>
    <property type="match status" value="2"/>
</dbReference>
<keyword evidence="5" id="KW-1133">Transmembrane helix</keyword>
<evidence type="ECO:0000313" key="9">
    <source>
        <dbReference type="EMBL" id="KNC20975.1"/>
    </source>
</evidence>
<evidence type="ECO:0000256" key="4">
    <source>
        <dbReference type="ARBA" id="ARBA00023157"/>
    </source>
</evidence>
<keyword evidence="3" id="KW-0106">Calcium</keyword>
<keyword evidence="10" id="KW-1185">Reference proteome</keyword>
<dbReference type="InterPro" id="IPR001881">
    <property type="entry name" value="EGF-like_Ca-bd_dom"/>
</dbReference>
<dbReference type="Pfam" id="PF11938">
    <property type="entry name" value="DUF3456"/>
    <property type="match status" value="2"/>
</dbReference>
<feature type="signal peptide" evidence="6">
    <location>
        <begin position="1"/>
        <end position="25"/>
    </location>
</feature>
<dbReference type="OrthoDB" id="19903at2759"/>
<dbReference type="GO" id="GO:0048513">
    <property type="term" value="P:animal organ development"/>
    <property type="evidence" value="ECO:0007669"/>
    <property type="project" value="UniProtKB-ARBA"/>
</dbReference>
<dbReference type="CDD" id="cd00064">
    <property type="entry name" value="FU"/>
    <property type="match status" value="1"/>
</dbReference>
<keyword evidence="5" id="KW-0472">Membrane</keyword>
<feature type="transmembrane region" description="Helical" evidence="5">
    <location>
        <begin position="340"/>
        <end position="359"/>
    </location>
</feature>
<sequence>MKLTFQKCLKFFAIFILCAVSAVSADDPLNPKEQKEKSTKLPPCKACTTLVASFKLGLEKTSRGKHAGGDAAWEEEKLRSYKNSEVRLVEIQEQLCQDVRRGQDQCHNMANDHEHLLEEWFTHKQTEEEDLHKWLCIEQLKACCPSGHYGADCKPCTDCRGNGKCKGDGTRKGNGKCNCDDGYAGEECNECSKGFYEAFRDDKKLLCSECHKACTKDDGCKGAGPKACVKCNEGWRWDDTNGCLDINECLAKTRACRPNQFCVNNEGSHSCLECDRSCEGCDGDGPDMCKKCAAGYSLKDGKCQDDSNEKRDQYVNITRFLTYFGLCVATCVIFQSSTHIAYIVGAAVAIYIAASEYWLSSTPAGANKPQIDTKQLEEMLMKSL</sequence>
<dbReference type="SUPFAM" id="SSF57184">
    <property type="entry name" value="Growth factor receptor domain"/>
    <property type="match status" value="1"/>
</dbReference>
<dbReference type="GO" id="GO:0005509">
    <property type="term" value="F:calcium ion binding"/>
    <property type="evidence" value="ECO:0007669"/>
    <property type="project" value="InterPro"/>
</dbReference>
<gene>
    <name evidence="9" type="ORF">FF38_09022</name>
</gene>
<dbReference type="SMART" id="SM00179">
    <property type="entry name" value="EGF_CA"/>
    <property type="match status" value="1"/>
</dbReference>
<dbReference type="InterPro" id="IPR009030">
    <property type="entry name" value="Growth_fac_rcpt_cys_sf"/>
</dbReference>
<keyword evidence="6" id="KW-0732">Signal</keyword>
<keyword evidence="4" id="KW-1015">Disulfide bond</keyword>
<comment type="similarity">
    <text evidence="1">Belongs to the CRELD family.</text>
</comment>
<dbReference type="InterPro" id="IPR006212">
    <property type="entry name" value="Furin_repeat"/>
</dbReference>
<dbReference type="PROSITE" id="PS01248">
    <property type="entry name" value="EGF_LAM_1"/>
    <property type="match status" value="1"/>
</dbReference>
<dbReference type="Proteomes" id="UP000037069">
    <property type="component" value="Unassembled WGS sequence"/>
</dbReference>
<dbReference type="AlphaFoldDB" id="A0A0L0BLJ1"/>
<protein>
    <recommendedName>
        <fullName evidence="11">EGF-like domain-containing protein</fullName>
    </recommendedName>
</protein>
<feature type="chain" id="PRO_5005534721" description="EGF-like domain-containing protein" evidence="6">
    <location>
        <begin position="26"/>
        <end position="384"/>
    </location>
</feature>
<accession>A0A0L0BLJ1</accession>
<dbReference type="PROSITE" id="PS00022">
    <property type="entry name" value="EGF_1"/>
    <property type="match status" value="1"/>
</dbReference>
<feature type="domain" description="Laminin EGF-like" evidence="8">
    <location>
        <begin position="177"/>
        <end position="210"/>
    </location>
</feature>
<evidence type="ECO:0000256" key="5">
    <source>
        <dbReference type="SAM" id="Phobius"/>
    </source>
</evidence>
<dbReference type="OMA" id="HCRANQY"/>
<proteinExistence type="inferred from homology"/>
<dbReference type="GO" id="GO:0048731">
    <property type="term" value="P:system development"/>
    <property type="evidence" value="ECO:0007669"/>
    <property type="project" value="UniProtKB-ARBA"/>
</dbReference>
<organism evidence="9 10">
    <name type="scientific">Lucilia cuprina</name>
    <name type="common">Green bottle fly</name>
    <name type="synonym">Australian sheep blowfly</name>
    <dbReference type="NCBI Taxonomy" id="7375"/>
    <lineage>
        <taxon>Eukaryota</taxon>
        <taxon>Metazoa</taxon>
        <taxon>Ecdysozoa</taxon>
        <taxon>Arthropoda</taxon>
        <taxon>Hexapoda</taxon>
        <taxon>Insecta</taxon>
        <taxon>Pterygota</taxon>
        <taxon>Neoptera</taxon>
        <taxon>Endopterygota</taxon>
        <taxon>Diptera</taxon>
        <taxon>Brachycera</taxon>
        <taxon>Muscomorpha</taxon>
        <taxon>Oestroidea</taxon>
        <taxon>Calliphoridae</taxon>
        <taxon>Luciliinae</taxon>
        <taxon>Lucilia</taxon>
    </lineage>
</organism>
<evidence type="ECO:0008006" key="11">
    <source>
        <dbReference type="Google" id="ProtNLM"/>
    </source>
</evidence>
<evidence type="ECO:0000259" key="7">
    <source>
        <dbReference type="PROSITE" id="PS00022"/>
    </source>
</evidence>
<reference evidence="9 10" key="1">
    <citation type="journal article" date="2015" name="Nat. Commun.">
        <title>Lucilia cuprina genome unlocks parasitic fly biology to underpin future interventions.</title>
        <authorList>
            <person name="Anstead C.A."/>
            <person name="Korhonen P.K."/>
            <person name="Young N.D."/>
            <person name="Hall R.S."/>
            <person name="Jex A.R."/>
            <person name="Murali S.C."/>
            <person name="Hughes D.S."/>
            <person name="Lee S.F."/>
            <person name="Perry T."/>
            <person name="Stroehlein A.J."/>
            <person name="Ansell B.R."/>
            <person name="Breugelmans B."/>
            <person name="Hofmann A."/>
            <person name="Qu J."/>
            <person name="Dugan S."/>
            <person name="Lee S.L."/>
            <person name="Chao H."/>
            <person name="Dinh H."/>
            <person name="Han Y."/>
            <person name="Doddapaneni H.V."/>
            <person name="Worley K.C."/>
            <person name="Muzny D.M."/>
            <person name="Ioannidis P."/>
            <person name="Waterhouse R.M."/>
            <person name="Zdobnov E.M."/>
            <person name="James P.J."/>
            <person name="Bagnall N.H."/>
            <person name="Kotze A.C."/>
            <person name="Gibbs R.A."/>
            <person name="Richards S."/>
            <person name="Batterham P."/>
            <person name="Gasser R.B."/>
        </authorList>
    </citation>
    <scope>NUCLEOTIDE SEQUENCE [LARGE SCALE GENOMIC DNA]</scope>
    <source>
        <strain evidence="9 10">LS</strain>
        <tissue evidence="9">Full body</tissue>
    </source>
</reference>
<dbReference type="InterPro" id="IPR000742">
    <property type="entry name" value="EGF"/>
</dbReference>
<comment type="caution">
    <text evidence="9">The sequence shown here is derived from an EMBL/GenBank/DDBJ whole genome shotgun (WGS) entry which is preliminary data.</text>
</comment>
<dbReference type="Gene3D" id="2.10.220.10">
    <property type="entry name" value="Hormone Receptor, Insulin-like Growth Factor Receptor 1, Chain A, domain 2"/>
    <property type="match status" value="1"/>
</dbReference>
<keyword evidence="5" id="KW-0812">Transmembrane</keyword>
<feature type="domain" description="EGF-like" evidence="7">
    <location>
        <begin position="177"/>
        <end position="188"/>
    </location>
</feature>
<dbReference type="STRING" id="7375.A0A0L0BLJ1"/>
<evidence type="ECO:0000313" key="10">
    <source>
        <dbReference type="Proteomes" id="UP000037069"/>
    </source>
</evidence>
<keyword evidence="2" id="KW-0245">EGF-like domain</keyword>
<evidence type="ECO:0000256" key="3">
    <source>
        <dbReference type="ARBA" id="ARBA00022837"/>
    </source>
</evidence>
<name>A0A0L0BLJ1_LUCCU</name>
<evidence type="ECO:0000259" key="8">
    <source>
        <dbReference type="PROSITE" id="PS01248"/>
    </source>
</evidence>
<dbReference type="EMBL" id="JRES01001684">
    <property type="protein sequence ID" value="KNC20975.1"/>
    <property type="molecule type" value="Genomic_DNA"/>
</dbReference>
<dbReference type="InterPro" id="IPR021852">
    <property type="entry name" value="DUF3456"/>
</dbReference>
<dbReference type="InterPro" id="IPR002049">
    <property type="entry name" value="LE_dom"/>
</dbReference>
<evidence type="ECO:0000256" key="2">
    <source>
        <dbReference type="ARBA" id="ARBA00022536"/>
    </source>
</evidence>
<evidence type="ECO:0000256" key="6">
    <source>
        <dbReference type="SAM" id="SignalP"/>
    </source>
</evidence>
<evidence type="ECO:0000256" key="1">
    <source>
        <dbReference type="ARBA" id="ARBA00005897"/>
    </source>
</evidence>